<evidence type="ECO:0000256" key="2">
    <source>
        <dbReference type="ARBA" id="ARBA00022457"/>
    </source>
</evidence>
<evidence type="ECO:0000256" key="1">
    <source>
        <dbReference type="ARBA" id="ARBA00010945"/>
    </source>
</evidence>
<proteinExistence type="inferred from homology"/>
<accession>A0A151CIC3</accession>
<dbReference type="GO" id="GO:0042276">
    <property type="term" value="P:error-prone translesion synthesis"/>
    <property type="evidence" value="ECO:0007669"/>
    <property type="project" value="TreeGrafter"/>
</dbReference>
<keyword evidence="3" id="KW-0239">DNA-directed DNA polymerase</keyword>
<keyword evidence="3" id="KW-0548">Nucleotidyltransferase</keyword>
<dbReference type="Gene3D" id="3.30.70.270">
    <property type="match status" value="1"/>
</dbReference>
<feature type="domain" description="UmuC" evidence="4">
    <location>
        <begin position="2"/>
        <end position="227"/>
    </location>
</feature>
<evidence type="ECO:0000256" key="3">
    <source>
        <dbReference type="ARBA" id="ARBA00022932"/>
    </source>
</evidence>
<dbReference type="InterPro" id="IPR043502">
    <property type="entry name" value="DNA/RNA_pol_sf"/>
</dbReference>
<dbReference type="OrthoDB" id="9808813at2"/>
<comment type="similarity">
    <text evidence="1">Belongs to the DNA polymerase type-Y family.</text>
</comment>
<dbReference type="STRING" id="1630136.AS592_02825"/>
<dbReference type="GO" id="GO:0003887">
    <property type="term" value="F:DNA-directed DNA polymerase activity"/>
    <property type="evidence" value="ECO:0007669"/>
    <property type="project" value="InterPro"/>
</dbReference>
<reference evidence="5 6" key="1">
    <citation type="submission" date="2015-11" db="EMBL/GenBank/DDBJ databases">
        <title>Draft genome of Sulfurovum riftiae 1812E, a member of the Epsilonproteobacteria isolated from the tube of the deep-sea hydrothermal vent tubewom Riftia pachyptila.</title>
        <authorList>
            <person name="Vetriani C."/>
            <person name="Giovannelli D."/>
        </authorList>
    </citation>
    <scope>NUCLEOTIDE SEQUENCE [LARGE SCALE GENOMIC DNA]</scope>
    <source>
        <strain evidence="5 6">1812E</strain>
    </source>
</reference>
<dbReference type="InterPro" id="IPR036775">
    <property type="entry name" value="DNA_pol_Y-fam_lit_finger_sf"/>
</dbReference>
<dbReference type="PANTHER" id="PTHR11076:SF33">
    <property type="entry name" value="DNA POLYMERASE KAPPA"/>
    <property type="match status" value="1"/>
</dbReference>
<dbReference type="GO" id="GO:0003684">
    <property type="term" value="F:damaged DNA binding"/>
    <property type="evidence" value="ECO:0007669"/>
    <property type="project" value="InterPro"/>
</dbReference>
<dbReference type="CDD" id="cd03586">
    <property type="entry name" value="PolY_Pol_IV_kappa"/>
    <property type="match status" value="1"/>
</dbReference>
<keyword evidence="6" id="KW-1185">Reference proteome</keyword>
<dbReference type="EMBL" id="LNKT01000002">
    <property type="protein sequence ID" value="KYJ87290.1"/>
    <property type="molecule type" value="Genomic_DNA"/>
</dbReference>
<comment type="caution">
    <text evidence="5">The sequence shown here is derived from an EMBL/GenBank/DDBJ whole genome shotgun (WGS) entry which is preliminary data.</text>
</comment>
<evidence type="ECO:0000259" key="4">
    <source>
        <dbReference type="PROSITE" id="PS50173"/>
    </source>
</evidence>
<keyword evidence="2" id="KW-0515">Mutator protein</keyword>
<protein>
    <submittedName>
        <fullName evidence="5">DNA polymerase IV</fullName>
    </submittedName>
</protein>
<dbReference type="InterPro" id="IPR050116">
    <property type="entry name" value="DNA_polymerase-Y"/>
</dbReference>
<dbReference type="RefSeq" id="WP_067329043.1">
    <property type="nucleotide sequence ID" value="NZ_LNKT01000002.1"/>
</dbReference>
<dbReference type="PROSITE" id="PS50173">
    <property type="entry name" value="UMUC"/>
    <property type="match status" value="1"/>
</dbReference>
<evidence type="ECO:0000313" key="6">
    <source>
        <dbReference type="Proteomes" id="UP000075359"/>
    </source>
</evidence>
<dbReference type="PANTHER" id="PTHR11076">
    <property type="entry name" value="DNA REPAIR POLYMERASE UMUC / TRANSFERASE FAMILY MEMBER"/>
    <property type="match status" value="1"/>
</dbReference>
<gene>
    <name evidence="5" type="ORF">AS592_02825</name>
</gene>
<sequence>MFLHIDIDCFFASAERTRDASLRGIPMAVGSRSNLEIFNRKRTNIRLMNDNSGAFVTPVFYSDREKSFRSYFVDTVEGREKIRGIITTASYEARKFGVKTGMPIAHALQLCPQMTVVPSHYPLYHRLSHKIHRYIAARIPEVEQYSIDEFFGDLSGWVAKEESHSFAKKLQMEINREFDIPVSIGISEAKWIAKLATESAKPFNIFMVEDIDAYIENMPIRVFPGIGRGFQRRLEEHYIATLGDVRRNKRLFYSWKKPGIQLYHRVTGTDGEGILHRGERKSIGISRTFDAIHDEAEVKRRMVIMARHIVYMVMAIEVNPTVYYLKLNYEYGGKAKKRLTVDRLFSEKLFKQKLNEMYEEIACYGRGVVKLTLTVSHFSFQNHKTLSLVCFNEDRAACILTKHLQELREHFGLDIIKTANEL</sequence>
<keyword evidence="3" id="KW-0808">Transferase</keyword>
<dbReference type="GO" id="GO:0006281">
    <property type="term" value="P:DNA repair"/>
    <property type="evidence" value="ECO:0007669"/>
    <property type="project" value="InterPro"/>
</dbReference>
<dbReference type="AlphaFoldDB" id="A0A151CIC3"/>
<dbReference type="InterPro" id="IPR001126">
    <property type="entry name" value="UmuC"/>
</dbReference>
<dbReference type="Proteomes" id="UP000075359">
    <property type="component" value="Unassembled WGS sequence"/>
</dbReference>
<dbReference type="SUPFAM" id="SSF100879">
    <property type="entry name" value="Lesion bypass DNA polymerase (Y-family), little finger domain"/>
    <property type="match status" value="1"/>
</dbReference>
<dbReference type="Gene3D" id="3.40.1170.60">
    <property type="match status" value="1"/>
</dbReference>
<name>A0A151CIC3_9BACT</name>
<dbReference type="SUPFAM" id="SSF56672">
    <property type="entry name" value="DNA/RNA polymerases"/>
    <property type="match status" value="1"/>
</dbReference>
<dbReference type="Gene3D" id="1.10.150.20">
    <property type="entry name" value="5' to 3' exonuclease, C-terminal subdomain"/>
    <property type="match status" value="1"/>
</dbReference>
<dbReference type="Pfam" id="PF00817">
    <property type="entry name" value="IMS"/>
    <property type="match status" value="1"/>
</dbReference>
<evidence type="ECO:0000313" key="5">
    <source>
        <dbReference type="EMBL" id="KYJ87290.1"/>
    </source>
</evidence>
<dbReference type="InterPro" id="IPR022880">
    <property type="entry name" value="DNApol_IV"/>
</dbReference>
<organism evidence="5 6">
    <name type="scientific">Sulfurovum riftiae</name>
    <dbReference type="NCBI Taxonomy" id="1630136"/>
    <lineage>
        <taxon>Bacteria</taxon>
        <taxon>Pseudomonadati</taxon>
        <taxon>Campylobacterota</taxon>
        <taxon>Epsilonproteobacteria</taxon>
        <taxon>Campylobacterales</taxon>
        <taxon>Sulfurovaceae</taxon>
        <taxon>Sulfurovum</taxon>
    </lineage>
</organism>
<dbReference type="InterPro" id="IPR043128">
    <property type="entry name" value="Rev_trsase/Diguanyl_cyclase"/>
</dbReference>